<comment type="caution">
    <text evidence="1">The sequence shown here is derived from an EMBL/GenBank/DDBJ whole genome shotgun (WGS) entry which is preliminary data.</text>
</comment>
<evidence type="ECO:0000313" key="1">
    <source>
        <dbReference type="EMBL" id="KAK7087022.1"/>
    </source>
</evidence>
<accession>A0AAN9AHI9</accession>
<dbReference type="AlphaFoldDB" id="A0AAN9AHI9"/>
<name>A0AAN9AHI9_HALRR</name>
<protein>
    <recommendedName>
        <fullName evidence="3">Peptidase A2 domain-containing protein</fullName>
    </recommendedName>
</protein>
<organism evidence="1 2">
    <name type="scientific">Halocaridina rubra</name>
    <name type="common">Hawaiian red shrimp</name>
    <dbReference type="NCBI Taxonomy" id="373956"/>
    <lineage>
        <taxon>Eukaryota</taxon>
        <taxon>Metazoa</taxon>
        <taxon>Ecdysozoa</taxon>
        <taxon>Arthropoda</taxon>
        <taxon>Crustacea</taxon>
        <taxon>Multicrustacea</taxon>
        <taxon>Malacostraca</taxon>
        <taxon>Eumalacostraca</taxon>
        <taxon>Eucarida</taxon>
        <taxon>Decapoda</taxon>
        <taxon>Pleocyemata</taxon>
        <taxon>Caridea</taxon>
        <taxon>Atyoidea</taxon>
        <taxon>Atyidae</taxon>
        <taxon>Halocaridina</taxon>
    </lineage>
</organism>
<reference evidence="1 2" key="1">
    <citation type="submission" date="2023-11" db="EMBL/GenBank/DDBJ databases">
        <title>Halocaridina rubra genome assembly.</title>
        <authorList>
            <person name="Smith C."/>
        </authorList>
    </citation>
    <scope>NUCLEOTIDE SEQUENCE [LARGE SCALE GENOMIC DNA]</scope>
    <source>
        <strain evidence="1">EP-1</strain>
        <tissue evidence="1">Whole</tissue>
    </source>
</reference>
<dbReference type="EMBL" id="JAXCGZ010000019">
    <property type="protein sequence ID" value="KAK7087022.1"/>
    <property type="molecule type" value="Genomic_DNA"/>
</dbReference>
<evidence type="ECO:0000313" key="2">
    <source>
        <dbReference type="Proteomes" id="UP001381693"/>
    </source>
</evidence>
<sequence length="219" mass="23744">MASSQQTPLAQSASCSSRQSCNRRHCPGMCPAGDGTCTNCGHKVTGPEPLDAQQRRYNAAIATRLATTSDVARKMTRVRIALKALPIGVHLLHDERNSRLQMEPDTGADVTVIGTRHFKLLRIPRTSLHPLPSTTTLNADGSQMFPTLEWFQDTLKLGNKSCVAKILVHEGIQTPHLSFAHCQELAIILPVFPKPILAITHVNRCAELPLPATTSSSAA</sequence>
<proteinExistence type="predicted"/>
<gene>
    <name evidence="1" type="ORF">SK128_002690</name>
</gene>
<evidence type="ECO:0008006" key="3">
    <source>
        <dbReference type="Google" id="ProtNLM"/>
    </source>
</evidence>
<keyword evidence="2" id="KW-1185">Reference proteome</keyword>
<dbReference type="Proteomes" id="UP001381693">
    <property type="component" value="Unassembled WGS sequence"/>
</dbReference>